<dbReference type="InterPro" id="IPR025503">
    <property type="entry name" value="DUF4391"/>
</dbReference>
<protein>
    <recommendedName>
        <fullName evidence="3">Methyl-accepting chemotaxis protein</fullName>
    </recommendedName>
</protein>
<accession>W5YR97</accession>
<evidence type="ECO:0008006" key="3">
    <source>
        <dbReference type="Google" id="ProtNLM"/>
    </source>
</evidence>
<dbReference type="AlphaFoldDB" id="W5YR97"/>
<dbReference type="HOGENOM" id="CLU_084466_0_0_6"/>
<name>W5YR97_9GAMM</name>
<reference evidence="1 2" key="1">
    <citation type="journal article" date="2014" name="Genome Announc.">
        <title>Draft Genome Sequences of Marinobacter similis A3d10T and Marinobacter salarius R9SW1T.</title>
        <authorList>
            <person name="Ivanova E.P."/>
            <person name="Ng H.J."/>
            <person name="Webb H.K."/>
            <person name="Feng G."/>
            <person name="Oshima K."/>
            <person name="Hattori M."/>
            <person name="Ohkuma M."/>
            <person name="Sergeev A.F."/>
            <person name="Mikhailov V.V."/>
            <person name="Crawford R.J."/>
            <person name="Sawabe T."/>
        </authorList>
    </citation>
    <scope>NUCLEOTIDE SEQUENCE [LARGE SCALE GENOMIC DNA]</scope>
    <source>
        <strain evidence="2">A3d10 and R9SW1</strain>
    </source>
</reference>
<dbReference type="KEGG" id="msr:AU15_11225"/>
<evidence type="ECO:0000313" key="2">
    <source>
        <dbReference type="Proteomes" id="UP000035081"/>
    </source>
</evidence>
<organism evidence="1 2">
    <name type="scientific">Marinobacter salarius</name>
    <dbReference type="NCBI Taxonomy" id="1420917"/>
    <lineage>
        <taxon>Bacteria</taxon>
        <taxon>Pseudomonadati</taxon>
        <taxon>Pseudomonadota</taxon>
        <taxon>Gammaproteobacteria</taxon>
        <taxon>Pseudomonadales</taxon>
        <taxon>Marinobacteraceae</taxon>
        <taxon>Marinobacter</taxon>
    </lineage>
</organism>
<dbReference type="Pfam" id="PF14335">
    <property type="entry name" value="DUF4391"/>
    <property type="match status" value="1"/>
</dbReference>
<proteinExistence type="predicted"/>
<dbReference type="Proteomes" id="UP000035081">
    <property type="component" value="Chromosome"/>
</dbReference>
<dbReference type="EMBL" id="CP007152">
    <property type="protein sequence ID" value="AHI31651.1"/>
    <property type="molecule type" value="Genomic_DNA"/>
</dbReference>
<evidence type="ECO:0000313" key="1">
    <source>
        <dbReference type="EMBL" id="AHI31651.1"/>
    </source>
</evidence>
<gene>
    <name evidence="1" type="ORF">AU15_11225</name>
</gene>
<sequence>MKLTTWPRAAYFGRVIPKNKIYEHAGANTALKDQFVQQVEQIIWGYKLAPETINIPADTKTSEIQVFRINLKSSHLDHKVLQAIDKAIPFPILFELSYRDQTKLAAAYKRRSESDSTRWVIGRYFESDWQPDDAEREPLPIARNLSALYEQLLSPLVDASSTVEDRPRYVEHVQEASPAYNVNRPNGPETKKLSLEQRIALAESIEAKQKEIAKIRSRLNREKQFNKRVAINAELREARQSLERMQQQQAAAGSH</sequence>